<evidence type="ECO:0000259" key="2">
    <source>
        <dbReference type="SMART" id="SM00363"/>
    </source>
</evidence>
<proteinExistence type="predicted"/>
<dbReference type="SMART" id="SM00363">
    <property type="entry name" value="S4"/>
    <property type="match status" value="1"/>
</dbReference>
<gene>
    <name evidence="3" type="ORF">WG901_10600</name>
</gene>
<evidence type="ECO:0000313" key="3">
    <source>
        <dbReference type="EMBL" id="MEJ5977085.1"/>
    </source>
</evidence>
<keyword evidence="1" id="KW-0694">RNA-binding</keyword>
<keyword evidence="4" id="KW-1185">Reference proteome</keyword>
<dbReference type="InterPro" id="IPR002942">
    <property type="entry name" value="S4_RNA-bd"/>
</dbReference>
<feature type="domain" description="RNA-binding S4" evidence="2">
    <location>
        <begin position="1"/>
        <end position="63"/>
    </location>
</feature>
<dbReference type="EMBL" id="JBBHJZ010000002">
    <property type="protein sequence ID" value="MEJ5977085.1"/>
    <property type="molecule type" value="Genomic_DNA"/>
</dbReference>
<reference evidence="3 4" key="1">
    <citation type="submission" date="2024-03" db="EMBL/GenBank/DDBJ databases">
        <authorList>
            <person name="Jo J.-H."/>
        </authorList>
    </citation>
    <scope>NUCLEOTIDE SEQUENCE [LARGE SCALE GENOMIC DNA]</scope>
    <source>
        <strain evidence="3 4">PS1R-30</strain>
    </source>
</reference>
<name>A0ABU8RVI2_9SPHN</name>
<dbReference type="PROSITE" id="PS50889">
    <property type="entry name" value="S4"/>
    <property type="match status" value="1"/>
</dbReference>
<dbReference type="Proteomes" id="UP001361239">
    <property type="component" value="Unassembled WGS sequence"/>
</dbReference>
<dbReference type="RefSeq" id="WP_339587037.1">
    <property type="nucleotide sequence ID" value="NZ_JBBHJZ010000002.1"/>
</dbReference>
<dbReference type="Pfam" id="PF01479">
    <property type="entry name" value="S4"/>
    <property type="match status" value="1"/>
</dbReference>
<organism evidence="3 4">
    <name type="scientific">Novosphingobium anseongense</name>
    <dbReference type="NCBI Taxonomy" id="3133436"/>
    <lineage>
        <taxon>Bacteria</taxon>
        <taxon>Pseudomonadati</taxon>
        <taxon>Pseudomonadota</taxon>
        <taxon>Alphaproteobacteria</taxon>
        <taxon>Sphingomonadales</taxon>
        <taxon>Sphingomonadaceae</taxon>
        <taxon>Novosphingobium</taxon>
    </lineage>
</organism>
<evidence type="ECO:0000256" key="1">
    <source>
        <dbReference type="PROSITE-ProRule" id="PRU00182"/>
    </source>
</evidence>
<dbReference type="Gene3D" id="3.10.290.10">
    <property type="entry name" value="RNA-binding S4 domain"/>
    <property type="match status" value="1"/>
</dbReference>
<dbReference type="SUPFAM" id="SSF55174">
    <property type="entry name" value="Alpha-L RNA-binding motif"/>
    <property type="match status" value="1"/>
</dbReference>
<sequence>MRIDKLLWYLRLAKSRSLAQALAEEGHIRLNSRRIDRAHQKVAPGDVLTLPLGLRVRVIELLVLPTRRGPAPEAQSCYRVLDEGGDFPLAAPNRSDAATEDLQP</sequence>
<accession>A0ABU8RVI2</accession>
<dbReference type="InterPro" id="IPR036986">
    <property type="entry name" value="S4_RNA-bd_sf"/>
</dbReference>
<protein>
    <submittedName>
        <fullName evidence="3">S4 domain-containing protein</fullName>
    </submittedName>
</protein>
<comment type="caution">
    <text evidence="3">The sequence shown here is derived from an EMBL/GenBank/DDBJ whole genome shotgun (WGS) entry which is preliminary data.</text>
</comment>
<dbReference type="CDD" id="cd00165">
    <property type="entry name" value="S4"/>
    <property type="match status" value="1"/>
</dbReference>
<evidence type="ECO:0000313" key="4">
    <source>
        <dbReference type="Proteomes" id="UP001361239"/>
    </source>
</evidence>